<evidence type="ECO:0000313" key="1">
    <source>
        <dbReference type="EMBL" id="KPC61326.1"/>
    </source>
</evidence>
<dbReference type="EMBL" id="LGKG01000149">
    <property type="protein sequence ID" value="KPC61326.1"/>
    <property type="molecule type" value="Genomic_DNA"/>
</dbReference>
<comment type="caution">
    <text evidence="1">The sequence shown here is derived from an EMBL/GenBank/DDBJ whole genome shotgun (WGS) entry which is preliminary data.</text>
</comment>
<dbReference type="PATRIC" id="fig|66876.3.peg.5474"/>
<protein>
    <submittedName>
        <fullName evidence="1">Uncharacterized protein</fullName>
    </submittedName>
</protein>
<evidence type="ECO:0000313" key="2">
    <source>
        <dbReference type="Proteomes" id="UP000037982"/>
    </source>
</evidence>
<proteinExistence type="predicted"/>
<name>A0A0N0XTL6_9ACTN</name>
<organism evidence="1 2">
    <name type="scientific">Streptomyces chattanoogensis</name>
    <dbReference type="NCBI Taxonomy" id="66876"/>
    <lineage>
        <taxon>Bacteria</taxon>
        <taxon>Bacillati</taxon>
        <taxon>Actinomycetota</taxon>
        <taxon>Actinomycetes</taxon>
        <taxon>Kitasatosporales</taxon>
        <taxon>Streptomycetaceae</taxon>
        <taxon>Streptomyces</taxon>
    </lineage>
</organism>
<dbReference type="Proteomes" id="UP000037982">
    <property type="component" value="Unassembled WGS sequence"/>
</dbReference>
<sequence>MGGQYTAGTKTLVMIGMYGTIDDADTSVDHMIEGMTNAPGAEVGVPEKKFTPSGGGKPLTCGVDMKNQAGQKVTFPFCVWGTSSTTANVALVDAADPAKDPKSIDLQALADTASKIRDEVQVPVSG</sequence>
<dbReference type="AlphaFoldDB" id="A0A0N0XTL6"/>
<gene>
    <name evidence="1" type="ORF">ADL29_24980</name>
</gene>
<accession>A0A0N0XTL6</accession>
<reference evidence="2" key="1">
    <citation type="submission" date="2015-07" db="EMBL/GenBank/DDBJ databases">
        <authorList>
            <person name="Ju K.-S."/>
            <person name="Doroghazi J.R."/>
            <person name="Metcalf W.W."/>
        </authorList>
    </citation>
    <scope>NUCLEOTIDE SEQUENCE [LARGE SCALE GENOMIC DNA]</scope>
    <source>
        <strain evidence="2">NRRL ISP-5002</strain>
    </source>
</reference>
<keyword evidence="2" id="KW-1185">Reference proteome</keyword>